<evidence type="ECO:0000256" key="3">
    <source>
        <dbReference type="SAM" id="Phobius"/>
    </source>
</evidence>
<dbReference type="SUPFAM" id="SSF48403">
    <property type="entry name" value="Ankyrin repeat"/>
    <property type="match status" value="2"/>
</dbReference>
<gene>
    <name evidence="5" type="ORF">H6P81_004634</name>
</gene>
<dbReference type="Proteomes" id="UP000825729">
    <property type="component" value="Unassembled WGS sequence"/>
</dbReference>
<dbReference type="Pfam" id="PF13962">
    <property type="entry name" value="PGG"/>
    <property type="match status" value="1"/>
</dbReference>
<dbReference type="InterPro" id="IPR026961">
    <property type="entry name" value="PGG_dom"/>
</dbReference>
<feature type="transmembrane region" description="Helical" evidence="3">
    <location>
        <begin position="609"/>
        <end position="629"/>
    </location>
</feature>
<protein>
    <recommendedName>
        <fullName evidence="4">PGG domain-containing protein</fullName>
    </recommendedName>
</protein>
<dbReference type="InterPro" id="IPR036770">
    <property type="entry name" value="Ankyrin_rpt-contain_sf"/>
</dbReference>
<dbReference type="Pfam" id="PF12796">
    <property type="entry name" value="Ank_2"/>
    <property type="match status" value="1"/>
</dbReference>
<comment type="caution">
    <text evidence="5">The sequence shown here is derived from an EMBL/GenBank/DDBJ whole genome shotgun (WGS) entry which is preliminary data.</text>
</comment>
<evidence type="ECO:0000256" key="2">
    <source>
        <dbReference type="SAM" id="MobiDB-lite"/>
    </source>
</evidence>
<sequence length="763" mass="85594">MFKAAMRGDWEAIKNEFQTDPWFRTAKITCSEDTVLHFAVKEGHRAVVKDLVNLLHGNTEMEKILLSRNKRGNTPLHLAAAQGDAELCAFLATLPEKPNVVSKALEARNEDGETPLFLAALHGKKDAFLLLRDKMTEPISRYYGRYDGNTILHVALLGDHFDLAFQIIHVFKKEEQGKNVAINRHNEKGQSALHVLAKSSHAFRSGYHLGTIEQIIYYLIWADSLEVEKSIWSNDVQNSTQSEYDEKKPIFPENYGTCVGVVKLARKQFQANGEQGTGWNTKDPENPPASPSNGGKVDVGTKKEKKSPSISNVAHRLIPPNYVPVVRLLEVGIMFSLTLLGFGFWKIKKLKDRKQRNTWAVQVMEELVEGASSWEYDADGKRPEMSTLSSSHHDFLESAPVIEPANATDTSEEFQGMFGPGMESPIAQDMRQNGSQQWLKIESETSTDKNRDDGDKSETSILVAAKHGVVEMVEKILMVFPVAIQDETKDGKNIVLLAVEHRQPYVYQLLSKKFMKESVFQKTDNDGNSALHLAATLGNERPWIIPGAALQMQWEIKWYKFVKSSMNPHFFTRLNNKGRTAKEIFTETHRDLVKEGGEWLNNTSESCSVVAALIASVAFAGAVTVPGGVIQDKGTPTLEGRPAFDIFTISSLTALCLSVTSLVMFLSILTSRHVARDFEWSLPRKLMIGLISVFFSIAAILLSFCSGHYFILRNHLKHVAFTMYTISCLPIALFAFAQFPLYFDLMKAILTRVPHRTYKETAY</sequence>
<feature type="domain" description="PGG" evidence="4">
    <location>
        <begin position="598"/>
        <end position="710"/>
    </location>
</feature>
<feature type="region of interest" description="Disordered" evidence="2">
    <location>
        <begin position="273"/>
        <end position="310"/>
    </location>
</feature>
<keyword evidence="6" id="KW-1185">Reference proteome</keyword>
<keyword evidence="3" id="KW-0472">Membrane</keyword>
<feature type="transmembrane region" description="Helical" evidence="3">
    <location>
        <begin position="649"/>
        <end position="669"/>
    </location>
</feature>
<dbReference type="PROSITE" id="PS50297">
    <property type="entry name" value="ANK_REP_REGION"/>
    <property type="match status" value="1"/>
</dbReference>
<dbReference type="PANTHER" id="PTHR24177">
    <property type="entry name" value="CASKIN"/>
    <property type="match status" value="1"/>
</dbReference>
<keyword evidence="3" id="KW-1133">Transmembrane helix</keyword>
<dbReference type="Gene3D" id="1.25.40.20">
    <property type="entry name" value="Ankyrin repeat-containing domain"/>
    <property type="match status" value="2"/>
</dbReference>
<accession>A0AAV7ES82</accession>
<dbReference type="AlphaFoldDB" id="A0AAV7ES82"/>
<feature type="repeat" description="ANK" evidence="1">
    <location>
        <begin position="71"/>
        <end position="103"/>
    </location>
</feature>
<evidence type="ECO:0000256" key="1">
    <source>
        <dbReference type="PROSITE-ProRule" id="PRU00023"/>
    </source>
</evidence>
<feature type="transmembrane region" description="Helical" evidence="3">
    <location>
        <begin position="723"/>
        <end position="743"/>
    </location>
</feature>
<proteinExistence type="predicted"/>
<dbReference type="SMART" id="SM00248">
    <property type="entry name" value="ANK"/>
    <property type="match status" value="6"/>
</dbReference>
<dbReference type="EMBL" id="JAINDJ010000003">
    <property type="protein sequence ID" value="KAG9451730.1"/>
    <property type="molecule type" value="Genomic_DNA"/>
</dbReference>
<feature type="transmembrane region" description="Helical" evidence="3">
    <location>
        <begin position="325"/>
        <end position="345"/>
    </location>
</feature>
<dbReference type="PROSITE" id="PS50088">
    <property type="entry name" value="ANK_REPEAT"/>
    <property type="match status" value="1"/>
</dbReference>
<evidence type="ECO:0000313" key="5">
    <source>
        <dbReference type="EMBL" id="KAG9451730.1"/>
    </source>
</evidence>
<reference evidence="5 6" key="1">
    <citation type="submission" date="2021-07" db="EMBL/GenBank/DDBJ databases">
        <title>The Aristolochia fimbriata genome: insights into angiosperm evolution, floral development and chemical biosynthesis.</title>
        <authorList>
            <person name="Jiao Y."/>
        </authorList>
    </citation>
    <scope>NUCLEOTIDE SEQUENCE [LARGE SCALE GENOMIC DNA]</scope>
    <source>
        <strain evidence="5">IBCAS-2021</strain>
        <tissue evidence="5">Leaf</tissue>
    </source>
</reference>
<evidence type="ECO:0000259" key="4">
    <source>
        <dbReference type="Pfam" id="PF13962"/>
    </source>
</evidence>
<organism evidence="5 6">
    <name type="scientific">Aristolochia fimbriata</name>
    <name type="common">White veined hardy Dutchman's pipe vine</name>
    <dbReference type="NCBI Taxonomy" id="158543"/>
    <lineage>
        <taxon>Eukaryota</taxon>
        <taxon>Viridiplantae</taxon>
        <taxon>Streptophyta</taxon>
        <taxon>Embryophyta</taxon>
        <taxon>Tracheophyta</taxon>
        <taxon>Spermatophyta</taxon>
        <taxon>Magnoliopsida</taxon>
        <taxon>Magnoliidae</taxon>
        <taxon>Piperales</taxon>
        <taxon>Aristolochiaceae</taxon>
        <taxon>Aristolochia</taxon>
    </lineage>
</organism>
<name>A0AAV7ES82_ARIFI</name>
<keyword evidence="1" id="KW-0040">ANK repeat</keyword>
<evidence type="ECO:0000313" key="6">
    <source>
        <dbReference type="Proteomes" id="UP000825729"/>
    </source>
</evidence>
<dbReference type="InterPro" id="IPR002110">
    <property type="entry name" value="Ankyrin_rpt"/>
</dbReference>
<dbReference type="GO" id="GO:0016020">
    <property type="term" value="C:membrane"/>
    <property type="evidence" value="ECO:0007669"/>
    <property type="project" value="TreeGrafter"/>
</dbReference>
<dbReference type="PANTHER" id="PTHR24177:SF103">
    <property type="entry name" value="PGG DOMAIN-CONTAINING PROTEIN"/>
    <property type="match status" value="1"/>
</dbReference>
<feature type="transmembrane region" description="Helical" evidence="3">
    <location>
        <begin position="690"/>
        <end position="711"/>
    </location>
</feature>
<keyword evidence="3" id="KW-0812">Transmembrane</keyword>